<keyword evidence="1" id="KW-1133">Transmembrane helix</keyword>
<evidence type="ECO:0000256" key="1">
    <source>
        <dbReference type="SAM" id="Phobius"/>
    </source>
</evidence>
<evidence type="ECO:0000313" key="3">
    <source>
        <dbReference type="Proteomes" id="UP000283387"/>
    </source>
</evidence>
<reference evidence="2 3" key="1">
    <citation type="submission" date="2018-09" db="EMBL/GenBank/DDBJ databases">
        <title>Genomic Encyclopedia of Archaeal and Bacterial Type Strains, Phase II (KMG-II): from individual species to whole genera.</title>
        <authorList>
            <person name="Goeker M."/>
        </authorList>
    </citation>
    <scope>NUCLEOTIDE SEQUENCE [LARGE SCALE GENOMIC DNA]</scope>
    <source>
        <strain evidence="2 3">DSM 27148</strain>
    </source>
</reference>
<evidence type="ECO:0000313" key="2">
    <source>
        <dbReference type="EMBL" id="RKD91828.1"/>
    </source>
</evidence>
<keyword evidence="1" id="KW-0472">Membrane</keyword>
<accession>A0A419W8N6</accession>
<keyword evidence="3" id="KW-1185">Reference proteome</keyword>
<dbReference type="OrthoDB" id="1001813at2"/>
<protein>
    <submittedName>
        <fullName evidence="2">Uncharacterized protein</fullName>
    </submittedName>
</protein>
<proteinExistence type="predicted"/>
<dbReference type="Proteomes" id="UP000283387">
    <property type="component" value="Unassembled WGS sequence"/>
</dbReference>
<organism evidence="2 3">
    <name type="scientific">Mangrovibacterium diazotrophicum</name>
    <dbReference type="NCBI Taxonomy" id="1261403"/>
    <lineage>
        <taxon>Bacteria</taxon>
        <taxon>Pseudomonadati</taxon>
        <taxon>Bacteroidota</taxon>
        <taxon>Bacteroidia</taxon>
        <taxon>Marinilabiliales</taxon>
        <taxon>Prolixibacteraceae</taxon>
        <taxon>Mangrovibacterium</taxon>
    </lineage>
</organism>
<keyword evidence="1" id="KW-0812">Transmembrane</keyword>
<gene>
    <name evidence="2" type="ORF">BC643_2196</name>
</gene>
<sequence>MAIHRHSTPFVKYSVLLLFLWYYSGITMFYHAHRIDGTIISHSHPYWPESSANDEPFKKHSHSKGELTFVKYLNHLIWESGTYELFVSAPSVQSIECTSSTFVVHWGTTPLSLPPLRAPPV</sequence>
<name>A0A419W8N6_9BACT</name>
<dbReference type="AlphaFoldDB" id="A0A419W8N6"/>
<feature type="transmembrane region" description="Helical" evidence="1">
    <location>
        <begin position="13"/>
        <end position="32"/>
    </location>
</feature>
<comment type="caution">
    <text evidence="2">The sequence shown here is derived from an EMBL/GenBank/DDBJ whole genome shotgun (WGS) entry which is preliminary data.</text>
</comment>
<dbReference type="EMBL" id="RAPN01000001">
    <property type="protein sequence ID" value="RKD91828.1"/>
    <property type="molecule type" value="Genomic_DNA"/>
</dbReference>